<dbReference type="Proteomes" id="UP001430306">
    <property type="component" value="Unassembled WGS sequence"/>
</dbReference>
<dbReference type="Pfam" id="PF10816">
    <property type="entry name" value="DUF2760"/>
    <property type="match status" value="1"/>
</dbReference>
<feature type="domain" description="DUF2760" evidence="1">
    <location>
        <begin position="58"/>
        <end position="179"/>
    </location>
</feature>
<keyword evidence="3" id="KW-1185">Reference proteome</keyword>
<name>A0ABS8NL37_9BACT</name>
<dbReference type="EMBL" id="JAJKFW010000025">
    <property type="protein sequence ID" value="MCC9644226.1"/>
    <property type="molecule type" value="Genomic_DNA"/>
</dbReference>
<proteinExistence type="predicted"/>
<organism evidence="2 3">
    <name type="scientific">Rhodopirellula halodulae</name>
    <dbReference type="NCBI Taxonomy" id="2894198"/>
    <lineage>
        <taxon>Bacteria</taxon>
        <taxon>Pseudomonadati</taxon>
        <taxon>Planctomycetota</taxon>
        <taxon>Planctomycetia</taxon>
        <taxon>Pirellulales</taxon>
        <taxon>Pirellulaceae</taxon>
        <taxon>Rhodopirellula</taxon>
    </lineage>
</organism>
<evidence type="ECO:0000259" key="1">
    <source>
        <dbReference type="Pfam" id="PF10816"/>
    </source>
</evidence>
<accession>A0ABS8NL37</accession>
<evidence type="ECO:0000313" key="3">
    <source>
        <dbReference type="Proteomes" id="UP001430306"/>
    </source>
</evidence>
<gene>
    <name evidence="2" type="ORF">LOC71_18270</name>
</gene>
<reference evidence="2" key="1">
    <citation type="submission" date="2021-11" db="EMBL/GenBank/DDBJ databases">
        <title>Genome sequence.</title>
        <authorList>
            <person name="Sun Q."/>
        </authorList>
    </citation>
    <scope>NUCLEOTIDE SEQUENCE</scope>
    <source>
        <strain evidence="2">JC740</strain>
    </source>
</reference>
<evidence type="ECO:0000313" key="2">
    <source>
        <dbReference type="EMBL" id="MCC9644226.1"/>
    </source>
</evidence>
<dbReference type="InterPro" id="IPR021212">
    <property type="entry name" value="DUF2760"/>
</dbReference>
<dbReference type="RefSeq" id="WP_230275357.1">
    <property type="nucleotide sequence ID" value="NZ_JAJKFW010000025.1"/>
</dbReference>
<protein>
    <submittedName>
        <fullName evidence="2">DUF2760 domain-containing protein</fullName>
    </submittedName>
</protein>
<sequence>MRLGLALRAFWKALFEPKVAERVALALDGPGSLGAGSAAPEVAAEQKPVVAAKPKSAQSEAIALLAALQRDARFVDLIQEDLDRFSDEQIGAAARPCLKACRQTLDRLVAIKPLVDAADGDVIAVDETASAARVRWVGESSGASQAKLVRKGWEATKVQLPAWSGSDDDAKVISPNQVEAV</sequence>
<comment type="caution">
    <text evidence="2">The sequence shown here is derived from an EMBL/GenBank/DDBJ whole genome shotgun (WGS) entry which is preliminary data.</text>
</comment>